<name>A0AAD1WKC6_PELCU</name>
<keyword evidence="2" id="KW-1185">Reference proteome</keyword>
<dbReference type="Proteomes" id="UP001295444">
    <property type="component" value="Chromosome 08"/>
</dbReference>
<evidence type="ECO:0000313" key="2">
    <source>
        <dbReference type="Proteomes" id="UP001295444"/>
    </source>
</evidence>
<sequence>MSRKWFVYEFDRMMQQRLRYNGQNFSQATIWKVMADMTLERQSGRGLLPIFQVNIFFDWSPSADPLLMLVITVVERGFGHHSGEKAVSSGQAAKTYQTLSDQECHDYDLVKERFLAITLEGLWDLRKM</sequence>
<protein>
    <submittedName>
        <fullName evidence="1">Uncharacterized protein</fullName>
    </submittedName>
</protein>
<dbReference type="EMBL" id="OW240919">
    <property type="protein sequence ID" value="CAH2310993.1"/>
    <property type="molecule type" value="Genomic_DNA"/>
</dbReference>
<proteinExistence type="predicted"/>
<accession>A0AAD1WKC6</accession>
<organism evidence="1 2">
    <name type="scientific">Pelobates cultripes</name>
    <name type="common">Western spadefoot toad</name>
    <dbReference type="NCBI Taxonomy" id="61616"/>
    <lineage>
        <taxon>Eukaryota</taxon>
        <taxon>Metazoa</taxon>
        <taxon>Chordata</taxon>
        <taxon>Craniata</taxon>
        <taxon>Vertebrata</taxon>
        <taxon>Euteleostomi</taxon>
        <taxon>Amphibia</taxon>
        <taxon>Batrachia</taxon>
        <taxon>Anura</taxon>
        <taxon>Pelobatoidea</taxon>
        <taxon>Pelobatidae</taxon>
        <taxon>Pelobates</taxon>
    </lineage>
</organism>
<gene>
    <name evidence="1" type="ORF">PECUL_23A004286</name>
</gene>
<reference evidence="1" key="1">
    <citation type="submission" date="2022-03" db="EMBL/GenBank/DDBJ databases">
        <authorList>
            <person name="Alioto T."/>
            <person name="Alioto T."/>
            <person name="Gomez Garrido J."/>
        </authorList>
    </citation>
    <scope>NUCLEOTIDE SEQUENCE</scope>
</reference>
<evidence type="ECO:0000313" key="1">
    <source>
        <dbReference type="EMBL" id="CAH2310993.1"/>
    </source>
</evidence>
<dbReference type="AlphaFoldDB" id="A0AAD1WKC6"/>